<dbReference type="Proteomes" id="UP001239111">
    <property type="component" value="Chromosome 1"/>
</dbReference>
<proteinExistence type="predicted"/>
<reference evidence="1" key="1">
    <citation type="submission" date="2023-04" db="EMBL/GenBank/DDBJ databases">
        <title>A chromosome-level genome assembly of the parasitoid wasp Eretmocerus hayati.</title>
        <authorList>
            <person name="Zhong Y."/>
            <person name="Liu S."/>
            <person name="Liu Y."/>
        </authorList>
    </citation>
    <scope>NUCLEOTIDE SEQUENCE</scope>
    <source>
        <strain evidence="1">ZJU_SS_LIU_2023</strain>
    </source>
</reference>
<keyword evidence="2" id="KW-1185">Reference proteome</keyword>
<evidence type="ECO:0000313" key="2">
    <source>
        <dbReference type="Proteomes" id="UP001239111"/>
    </source>
</evidence>
<name>A0ACC2PGF4_9HYME</name>
<dbReference type="EMBL" id="CM056741">
    <property type="protein sequence ID" value="KAJ8681522.1"/>
    <property type="molecule type" value="Genomic_DNA"/>
</dbReference>
<evidence type="ECO:0000313" key="1">
    <source>
        <dbReference type="EMBL" id="KAJ8681522.1"/>
    </source>
</evidence>
<organism evidence="1 2">
    <name type="scientific">Eretmocerus hayati</name>
    <dbReference type="NCBI Taxonomy" id="131215"/>
    <lineage>
        <taxon>Eukaryota</taxon>
        <taxon>Metazoa</taxon>
        <taxon>Ecdysozoa</taxon>
        <taxon>Arthropoda</taxon>
        <taxon>Hexapoda</taxon>
        <taxon>Insecta</taxon>
        <taxon>Pterygota</taxon>
        <taxon>Neoptera</taxon>
        <taxon>Endopterygota</taxon>
        <taxon>Hymenoptera</taxon>
        <taxon>Apocrita</taxon>
        <taxon>Proctotrupomorpha</taxon>
        <taxon>Chalcidoidea</taxon>
        <taxon>Aphelinidae</taxon>
        <taxon>Aphelininae</taxon>
        <taxon>Eretmocerus</taxon>
    </lineage>
</organism>
<gene>
    <name evidence="1" type="ORF">QAD02_017314</name>
</gene>
<comment type="caution">
    <text evidence="1">The sequence shown here is derived from an EMBL/GenBank/DDBJ whole genome shotgun (WGS) entry which is preliminary data.</text>
</comment>
<sequence>MECVAARNYHMASMNSSTDQPPIHESQSEALPSSHAPSTVTSDHESGARGHGPVSCRIYVIACPKFRSARRRRASKARGRVRKHDDTAPDAAPLRYLWMAVTRPAAAKLTVNPRELIPLVCDPSECSVNYILHCADEFLSSDARETLVSGLGAVQAISAADGR</sequence>
<accession>A0ACC2PGF4</accession>
<protein>
    <submittedName>
        <fullName evidence="1">Uncharacterized protein</fullName>
    </submittedName>
</protein>